<gene>
    <name evidence="1" type="ORF">KME15_09245</name>
</gene>
<dbReference type="AlphaFoldDB" id="A0A951UMN2"/>
<comment type="caution">
    <text evidence="1">The sequence shown here is derived from an EMBL/GenBank/DDBJ whole genome shotgun (WGS) entry which is preliminary data.</text>
</comment>
<protein>
    <recommendedName>
        <fullName evidence="3">Serine acetyltransferase</fullName>
    </recommendedName>
</protein>
<dbReference type="InterPro" id="IPR011004">
    <property type="entry name" value="Trimer_LpxA-like_sf"/>
</dbReference>
<organism evidence="1 2">
    <name type="scientific">Drouetiella hepatica Uher 2000/2452</name>
    <dbReference type="NCBI Taxonomy" id="904376"/>
    <lineage>
        <taxon>Bacteria</taxon>
        <taxon>Bacillati</taxon>
        <taxon>Cyanobacteriota</taxon>
        <taxon>Cyanophyceae</taxon>
        <taxon>Oculatellales</taxon>
        <taxon>Oculatellaceae</taxon>
        <taxon>Drouetiella</taxon>
    </lineage>
</organism>
<evidence type="ECO:0008006" key="3">
    <source>
        <dbReference type="Google" id="ProtNLM"/>
    </source>
</evidence>
<evidence type="ECO:0000313" key="2">
    <source>
        <dbReference type="Proteomes" id="UP000757435"/>
    </source>
</evidence>
<dbReference type="Proteomes" id="UP000757435">
    <property type="component" value="Unassembled WGS sequence"/>
</dbReference>
<accession>A0A951UMN2</accession>
<proteinExistence type="predicted"/>
<dbReference type="Gene3D" id="2.160.10.10">
    <property type="entry name" value="Hexapeptide repeat proteins"/>
    <property type="match status" value="1"/>
</dbReference>
<reference evidence="1" key="1">
    <citation type="submission" date="2021-05" db="EMBL/GenBank/DDBJ databases">
        <authorList>
            <person name="Pietrasiak N."/>
            <person name="Ward R."/>
            <person name="Stajich J.E."/>
            <person name="Kurbessoian T."/>
        </authorList>
    </citation>
    <scope>NUCLEOTIDE SEQUENCE</scope>
    <source>
        <strain evidence="1">UHER 2000/2452</strain>
    </source>
</reference>
<dbReference type="EMBL" id="JAHHHD010000007">
    <property type="protein sequence ID" value="MBW4658849.1"/>
    <property type="molecule type" value="Genomic_DNA"/>
</dbReference>
<evidence type="ECO:0000313" key="1">
    <source>
        <dbReference type="EMBL" id="MBW4658849.1"/>
    </source>
</evidence>
<dbReference type="GO" id="GO:0031470">
    <property type="term" value="C:carboxysome"/>
    <property type="evidence" value="ECO:0007669"/>
    <property type="project" value="UniProtKB-ARBA"/>
</dbReference>
<dbReference type="Pfam" id="PF14602">
    <property type="entry name" value="Hexapep_2"/>
    <property type="match status" value="1"/>
</dbReference>
<dbReference type="GO" id="GO:0043886">
    <property type="term" value="F:structural constituent of carboxysome shell"/>
    <property type="evidence" value="ECO:0007669"/>
    <property type="project" value="UniProtKB-ARBA"/>
</dbReference>
<dbReference type="SUPFAM" id="SSF51161">
    <property type="entry name" value="Trimeric LpxA-like enzymes"/>
    <property type="match status" value="1"/>
</dbReference>
<reference evidence="1" key="2">
    <citation type="journal article" date="2022" name="Microbiol. Resour. Announc.">
        <title>Metagenome Sequencing to Explore Phylogenomics of Terrestrial Cyanobacteria.</title>
        <authorList>
            <person name="Ward R.D."/>
            <person name="Stajich J.E."/>
            <person name="Johansen J.R."/>
            <person name="Huntemann M."/>
            <person name="Clum A."/>
            <person name="Foster B."/>
            <person name="Foster B."/>
            <person name="Roux S."/>
            <person name="Palaniappan K."/>
            <person name="Varghese N."/>
            <person name="Mukherjee S."/>
            <person name="Reddy T.B.K."/>
            <person name="Daum C."/>
            <person name="Copeland A."/>
            <person name="Chen I.A."/>
            <person name="Ivanova N.N."/>
            <person name="Kyrpides N.C."/>
            <person name="Shapiro N."/>
            <person name="Eloe-Fadrosh E.A."/>
            <person name="Pietrasiak N."/>
        </authorList>
    </citation>
    <scope>NUCLEOTIDE SEQUENCE</scope>
    <source>
        <strain evidence="1">UHER 2000/2452</strain>
    </source>
</reference>
<name>A0A951UMN2_9CYAN</name>
<dbReference type="PANTHER" id="PTHR42811">
    <property type="entry name" value="SERINE ACETYLTRANSFERASE"/>
    <property type="match status" value="1"/>
</dbReference>
<sequence length="167" mass="18304">MENTKSNSKLIRGYLLKPGYLWWLSCQAHKNNNELLASVIKAFNFLVFHALLPYQAEVEKDLRLEHYGLSIVSHPNVKIGQRVKIYHHVTLAAETWIGSEHRIFIGDDVMIGAGAIIIGQGNKSLHIGNGAKIGANAVVTKDVLPGQTVVGVPARPLEIDSSSSQKT</sequence>
<dbReference type="InterPro" id="IPR001451">
    <property type="entry name" value="Hexapep"/>
</dbReference>